<dbReference type="PIRSF" id="PIRSF037618">
    <property type="entry name" value="RNA_Mtase_bacteria_prd"/>
    <property type="match status" value="1"/>
</dbReference>
<sequence>MTDPVAHSPISAPQAPGKSVEANWSVEIIAPPGLETALAEELRHLTNKPISDRPFGASADLPVEAVYRILADSLIAGRVYLPIARGRAAQADELYALADSVDWAAHLRASDSLSISATGGNESLRHTGFIATRVKDAIVDQFRAATGTRPDVDSDDPGLRIHCHVTGNGEASLAIELSNGSLHRRGYRAEGGEAPLRENLAAGLLWRARWPQVASLGGGLFDPMCGSGTFLTEAALALWGLPDALRRQRLGSPAWRGHAAAARAAILDDAPRGWLETPPPRGSLAIVGQDHDPLQLAAAHANIEAAGLGEAIELIHADSFRAPTPAAFQGIDTGLLISNVPFGQRIDSTHSEAEWTALCSRWVQALPGWYWGILRATESELTWPLRFEKRLMVLHGGVEVEFLRGQFSEKSLRRASGPHALAGRLIEQGRRGDYDASDFANRLRKNWKQRKPLLKQRDNALRVYDADLPDFKLAVDWYRTEDDETWLDIQEYQAPKQIDPQKARARLAAAVAVAVDTLEIDPGCVVVRQRARQSGRQQYGRMGGEHIERILRERDTRLLINLTDYLDVGLFIDHRLVRDRLAELSRGKRLLNLFCYTASASVRAAVAGAKATTSVDLSNTYLDWAERNFELNGISTNGDHRLLRADVLRWLQHTPTAAERVDVIFLDPPSFSNSKSMDDTLDIQRDHPELIHACMAHLAPGGVLVFSNNRKGFTLNPSIESRFQIDDISRKTLPKDFARTPERRFVCEIRRR</sequence>
<keyword evidence="3 8" id="KW-0489">Methyltransferase</keyword>
<evidence type="ECO:0000256" key="1">
    <source>
        <dbReference type="ARBA" id="ARBA00022490"/>
    </source>
</evidence>
<evidence type="ECO:0000313" key="8">
    <source>
        <dbReference type="EMBL" id="QGT78339.1"/>
    </source>
</evidence>
<dbReference type="SMART" id="SM00981">
    <property type="entry name" value="THUMP"/>
    <property type="match status" value="1"/>
</dbReference>
<dbReference type="Gene3D" id="3.40.50.150">
    <property type="entry name" value="Vaccinia Virus protein VP39"/>
    <property type="match status" value="2"/>
</dbReference>
<dbReference type="Pfam" id="PF10672">
    <property type="entry name" value="Methyltrans_SAM"/>
    <property type="match status" value="1"/>
</dbReference>
<dbReference type="InterPro" id="IPR004114">
    <property type="entry name" value="THUMP_dom"/>
</dbReference>
<proteinExistence type="predicted"/>
<name>A0A6I6CW55_9GAMM</name>
<evidence type="ECO:0000256" key="3">
    <source>
        <dbReference type="ARBA" id="ARBA00022603"/>
    </source>
</evidence>
<dbReference type="InterPro" id="IPR029063">
    <property type="entry name" value="SAM-dependent_MTases_sf"/>
</dbReference>
<keyword evidence="6" id="KW-0694">RNA-binding</keyword>
<evidence type="ECO:0000256" key="5">
    <source>
        <dbReference type="ARBA" id="ARBA00022691"/>
    </source>
</evidence>
<dbReference type="GO" id="GO:0052915">
    <property type="term" value="F:23S rRNA (guanine(2445)-N(2))-methyltransferase activity"/>
    <property type="evidence" value="ECO:0007669"/>
    <property type="project" value="UniProtKB-EC"/>
</dbReference>
<evidence type="ECO:0000256" key="4">
    <source>
        <dbReference type="ARBA" id="ARBA00022679"/>
    </source>
</evidence>
<dbReference type="InterPro" id="IPR017244">
    <property type="entry name" value="23SrRNA_methyltr_KL"/>
</dbReference>
<dbReference type="EC" id="2.1.1.173" evidence="8"/>
<dbReference type="Gene3D" id="3.30.2130.30">
    <property type="match status" value="1"/>
</dbReference>
<dbReference type="Pfam" id="PF02926">
    <property type="entry name" value="THUMP"/>
    <property type="match status" value="1"/>
</dbReference>
<dbReference type="RefSeq" id="WP_156573706.1">
    <property type="nucleotide sequence ID" value="NZ_CP046415.1"/>
</dbReference>
<organism evidence="8 9">
    <name type="scientific">Guyparkeria halophila</name>
    <dbReference type="NCBI Taxonomy" id="47960"/>
    <lineage>
        <taxon>Bacteria</taxon>
        <taxon>Pseudomonadati</taxon>
        <taxon>Pseudomonadota</taxon>
        <taxon>Gammaproteobacteria</taxon>
        <taxon>Chromatiales</taxon>
        <taxon>Thioalkalibacteraceae</taxon>
        <taxon>Guyparkeria</taxon>
    </lineage>
</organism>
<dbReference type="InterPro" id="IPR000241">
    <property type="entry name" value="RlmKL-like_Mtase"/>
</dbReference>
<keyword evidence="1" id="KW-0963">Cytoplasm</keyword>
<feature type="domain" description="THUMP" evidence="7">
    <location>
        <begin position="64"/>
        <end position="177"/>
    </location>
</feature>
<dbReference type="SUPFAM" id="SSF53335">
    <property type="entry name" value="S-adenosyl-L-methionine-dependent methyltransferases"/>
    <property type="match status" value="2"/>
</dbReference>
<dbReference type="Gene3D" id="3.30.750.80">
    <property type="entry name" value="RNA methyltransferase domain (HRMD) like"/>
    <property type="match status" value="1"/>
</dbReference>
<keyword evidence="2" id="KW-0698">rRNA processing</keyword>
<keyword evidence="9" id="KW-1185">Reference proteome</keyword>
<dbReference type="GO" id="GO:0003723">
    <property type="term" value="F:RNA binding"/>
    <property type="evidence" value="ECO:0007669"/>
    <property type="project" value="UniProtKB-UniRule"/>
</dbReference>
<dbReference type="Pfam" id="PF01170">
    <property type="entry name" value="UPF0020"/>
    <property type="match status" value="1"/>
</dbReference>
<evidence type="ECO:0000256" key="6">
    <source>
        <dbReference type="PROSITE-ProRule" id="PRU00529"/>
    </source>
</evidence>
<evidence type="ECO:0000259" key="7">
    <source>
        <dbReference type="PROSITE" id="PS51165"/>
    </source>
</evidence>
<dbReference type="PANTHER" id="PTHR47313">
    <property type="entry name" value="RIBOSOMAL RNA LARGE SUBUNIT METHYLTRANSFERASE K/L"/>
    <property type="match status" value="1"/>
</dbReference>
<protein>
    <submittedName>
        <fullName evidence="8">Bifunctional 23S rRNA (Guanine(2069)-N(7))-methyltransferase RlmK/23S rRNA (Guanine(2445)-N(2))-methyltransferase RlmL</fullName>
        <ecNumber evidence="8">2.1.1.173</ecNumber>
        <ecNumber evidence="8">2.1.1.264</ecNumber>
    </submittedName>
</protein>
<dbReference type="EC" id="2.1.1.264" evidence="8"/>
<accession>A0A6I6CW55</accession>
<dbReference type="InterPro" id="IPR019614">
    <property type="entry name" value="SAM-dep_methyl-trfase"/>
</dbReference>
<dbReference type="Proteomes" id="UP000427716">
    <property type="component" value="Chromosome"/>
</dbReference>
<reference evidence="8 9" key="1">
    <citation type="submission" date="2019-11" db="EMBL/GenBank/DDBJ databases">
        <authorList>
            <person name="Zhang J."/>
            <person name="Sun C."/>
        </authorList>
    </citation>
    <scope>NUCLEOTIDE SEQUENCE [LARGE SCALE GENOMIC DNA]</scope>
    <source>
        <strain evidence="9">sp2</strain>
    </source>
</reference>
<dbReference type="PROSITE" id="PS51165">
    <property type="entry name" value="THUMP"/>
    <property type="match status" value="1"/>
</dbReference>
<keyword evidence="5" id="KW-0949">S-adenosyl-L-methionine</keyword>
<dbReference type="CDD" id="cd02440">
    <property type="entry name" value="AdoMet_MTases"/>
    <property type="match status" value="1"/>
</dbReference>
<dbReference type="EMBL" id="CP046415">
    <property type="protein sequence ID" value="QGT78339.1"/>
    <property type="molecule type" value="Genomic_DNA"/>
</dbReference>
<dbReference type="NCBIfam" id="NF008748">
    <property type="entry name" value="PRK11783.1"/>
    <property type="match status" value="1"/>
</dbReference>
<dbReference type="CDD" id="cd11715">
    <property type="entry name" value="THUMP_AdoMetMT"/>
    <property type="match status" value="1"/>
</dbReference>
<evidence type="ECO:0000256" key="2">
    <source>
        <dbReference type="ARBA" id="ARBA00022552"/>
    </source>
</evidence>
<dbReference type="GO" id="GO:0070043">
    <property type="term" value="F:rRNA (guanine-N7-)-methyltransferase activity"/>
    <property type="evidence" value="ECO:0007669"/>
    <property type="project" value="TreeGrafter"/>
</dbReference>
<dbReference type="KEGG" id="ghl:GM160_05185"/>
<dbReference type="PANTHER" id="PTHR47313:SF1">
    <property type="entry name" value="RIBOSOMAL RNA LARGE SUBUNIT METHYLTRANSFERASE K_L"/>
    <property type="match status" value="1"/>
</dbReference>
<dbReference type="AlphaFoldDB" id="A0A6I6CW55"/>
<gene>
    <name evidence="8" type="primary">rlmKL</name>
    <name evidence="8" type="ORF">GM160_05185</name>
</gene>
<dbReference type="GO" id="GO:0005737">
    <property type="term" value="C:cytoplasm"/>
    <property type="evidence" value="ECO:0007669"/>
    <property type="project" value="InterPro"/>
</dbReference>
<keyword evidence="4 8" id="KW-0808">Transferase</keyword>
<evidence type="ECO:0000313" key="9">
    <source>
        <dbReference type="Proteomes" id="UP000427716"/>
    </source>
</evidence>